<dbReference type="Proteomes" id="UP000191418">
    <property type="component" value="Unassembled WGS sequence"/>
</dbReference>
<protein>
    <recommendedName>
        <fullName evidence="4">Phasin domain-containing protein</fullName>
    </recommendedName>
</protein>
<evidence type="ECO:0000313" key="2">
    <source>
        <dbReference type="EMBL" id="OPX56980.1"/>
    </source>
</evidence>
<evidence type="ECO:0008006" key="4">
    <source>
        <dbReference type="Google" id="ProtNLM"/>
    </source>
</evidence>
<reference evidence="2 3" key="1">
    <citation type="submission" date="2017-01" db="EMBL/GenBank/DDBJ databases">
        <title>Genome Sequencing of a Marine Spirillum, Oceanospirillum multiglobuliferum ATCC 33336, from Japan.</title>
        <authorList>
            <person name="Carney J.G."/>
            <person name="Trachtenberg A.M."/>
            <person name="Rheaume B.A."/>
            <person name="Linnane J.D."/>
            <person name="Pitts N.L."/>
            <person name="Mykles D.L."/>
            <person name="Maclea K.S."/>
        </authorList>
    </citation>
    <scope>NUCLEOTIDE SEQUENCE [LARGE SCALE GENOMIC DNA]</scope>
    <source>
        <strain evidence="2 3">ATCC 33336</strain>
    </source>
</reference>
<organism evidence="2 3">
    <name type="scientific">Oceanospirillum multiglobuliferum</name>
    <dbReference type="NCBI Taxonomy" id="64969"/>
    <lineage>
        <taxon>Bacteria</taxon>
        <taxon>Pseudomonadati</taxon>
        <taxon>Pseudomonadota</taxon>
        <taxon>Gammaproteobacteria</taxon>
        <taxon>Oceanospirillales</taxon>
        <taxon>Oceanospirillaceae</taxon>
        <taxon>Oceanospirillum</taxon>
    </lineage>
</organism>
<gene>
    <name evidence="2" type="ORF">BTE48_00645</name>
</gene>
<keyword evidence="1" id="KW-0175">Coiled coil</keyword>
<feature type="coiled-coil region" evidence="1">
    <location>
        <begin position="76"/>
        <end position="103"/>
    </location>
</feature>
<evidence type="ECO:0000313" key="3">
    <source>
        <dbReference type="Proteomes" id="UP000191418"/>
    </source>
</evidence>
<sequence>MNALFIQRMVTPFEQQLKLVIQQTLTLSLRANLLHEAKKLHGTIRQTLQHTSSEPELTFFLSTLEHFFSCARLEHADRLQASCEAMQDEIKRLLLKQEVANDKHWLYKPVQGVQRSA</sequence>
<dbReference type="RefSeq" id="WP_078744427.1">
    <property type="nucleotide sequence ID" value="NZ_FUXG01000004.1"/>
</dbReference>
<dbReference type="OrthoDB" id="6121204at2"/>
<name>A0A1T4MKY9_9GAMM</name>
<dbReference type="EMBL" id="MTSM01000001">
    <property type="protein sequence ID" value="OPX56980.1"/>
    <property type="molecule type" value="Genomic_DNA"/>
</dbReference>
<proteinExistence type="predicted"/>
<accession>A0A1T4MKY9</accession>
<evidence type="ECO:0000256" key="1">
    <source>
        <dbReference type="SAM" id="Coils"/>
    </source>
</evidence>
<dbReference type="AlphaFoldDB" id="A0A1T4MKY9"/>
<keyword evidence="3" id="KW-1185">Reference proteome</keyword>
<comment type="caution">
    <text evidence="2">The sequence shown here is derived from an EMBL/GenBank/DDBJ whole genome shotgun (WGS) entry which is preliminary data.</text>
</comment>